<keyword evidence="5" id="KW-1185">Reference proteome</keyword>
<dbReference type="InterPro" id="IPR005243">
    <property type="entry name" value="THIRX-like_proc"/>
</dbReference>
<dbReference type="Proteomes" id="UP000031014">
    <property type="component" value="Unassembled WGS sequence"/>
</dbReference>
<dbReference type="Pfam" id="PF13192">
    <property type="entry name" value="Thioredoxin_3"/>
    <property type="match status" value="1"/>
</dbReference>
<dbReference type="OrthoDB" id="9800630at2"/>
<evidence type="ECO:0000313" key="4">
    <source>
        <dbReference type="EMBL" id="GAM16547.1"/>
    </source>
</evidence>
<comment type="caution">
    <text evidence="4">The sequence shown here is derived from an EMBL/GenBank/DDBJ whole genome shotgun (WGS) entry which is preliminary data.</text>
</comment>
<dbReference type="PIRSF" id="PIRSF037031">
    <property type="entry name" value="Redox_disulphide_2"/>
    <property type="match status" value="1"/>
</dbReference>
<keyword evidence="2" id="KW-0676">Redox-active center</keyword>
<dbReference type="RefSeq" id="WP_041968130.1">
    <property type="nucleotide sequence ID" value="NZ_BASE01000131.1"/>
</dbReference>
<dbReference type="EMBL" id="BASE01000131">
    <property type="protein sequence ID" value="GAM16547.1"/>
    <property type="molecule type" value="Genomic_DNA"/>
</dbReference>
<proteinExistence type="predicted"/>
<dbReference type="NCBIfam" id="TIGR00412">
    <property type="entry name" value="redox_disulf_2"/>
    <property type="match status" value="1"/>
</dbReference>
<feature type="disulfide bond" description="Redox-active" evidence="2">
    <location>
        <begin position="10"/>
        <end position="13"/>
    </location>
</feature>
<feature type="active site" description="Nucleophile" evidence="1">
    <location>
        <position position="10"/>
    </location>
</feature>
<dbReference type="Gene3D" id="3.40.30.10">
    <property type="entry name" value="Glutaredoxin"/>
    <property type="match status" value="1"/>
</dbReference>
<dbReference type="STRING" id="1321606.SAMD00020551_4760"/>
<evidence type="ECO:0000256" key="1">
    <source>
        <dbReference type="PIRSR" id="PIRSR037031-50"/>
    </source>
</evidence>
<gene>
    <name evidence="4" type="ORF">SAMD00020551_4760</name>
</gene>
<dbReference type="InterPro" id="IPR036249">
    <property type="entry name" value="Thioredoxin-like_sf"/>
</dbReference>
<evidence type="ECO:0000256" key="2">
    <source>
        <dbReference type="PIRSR" id="PIRSR037031-51"/>
    </source>
</evidence>
<dbReference type="AlphaFoldDB" id="A0A0A8XBZ3"/>
<sequence>MIIKVLGPGCEKCKSLEDSINAAVKEAGVAAVVEMVEDNKEIEKYKVKSTPALVIDEKVVSAGKQLSAQEVKTLF</sequence>
<protein>
    <submittedName>
        <fullName evidence="4">Redox-active disulfide protein 2</fullName>
    </submittedName>
</protein>
<dbReference type="PANTHER" id="PTHR36450:SF1">
    <property type="entry name" value="THIOREDOXIN"/>
    <property type="match status" value="1"/>
</dbReference>
<keyword evidence="2" id="KW-1015">Disulfide bond</keyword>
<dbReference type="InterPro" id="IPR012336">
    <property type="entry name" value="Thioredoxin-like_fold"/>
</dbReference>
<dbReference type="PANTHER" id="PTHR36450">
    <property type="entry name" value="THIOREDOXIN"/>
    <property type="match status" value="1"/>
</dbReference>
<reference evidence="4 5" key="1">
    <citation type="submission" date="2013-06" db="EMBL/GenBank/DDBJ databases">
        <title>Whole genome shotgun sequence of Bacillus selenatarsenatis SF-1.</title>
        <authorList>
            <person name="Kuroda M."/>
            <person name="Sei K."/>
            <person name="Yamashita M."/>
            <person name="Ike M."/>
        </authorList>
    </citation>
    <scope>NUCLEOTIDE SEQUENCE [LARGE SCALE GENOMIC DNA]</scope>
    <source>
        <strain evidence="4 5">SF-1</strain>
    </source>
</reference>
<dbReference type="SUPFAM" id="SSF52833">
    <property type="entry name" value="Thioredoxin-like"/>
    <property type="match status" value="1"/>
</dbReference>
<evidence type="ECO:0000313" key="5">
    <source>
        <dbReference type="Proteomes" id="UP000031014"/>
    </source>
</evidence>
<name>A0A0A8XBZ3_MESS1</name>
<accession>A0A0A8XBZ3</accession>
<feature type="active site" description="Nucleophile" evidence="1">
    <location>
        <position position="13"/>
    </location>
</feature>
<feature type="domain" description="Thioredoxin-like fold" evidence="3">
    <location>
        <begin position="1"/>
        <end position="74"/>
    </location>
</feature>
<organism evidence="4 5">
    <name type="scientific">Mesobacillus selenatarsenatis (strain DSM 18680 / JCM 14380 / FERM P-15431 / SF-1)</name>
    <dbReference type="NCBI Taxonomy" id="1321606"/>
    <lineage>
        <taxon>Bacteria</taxon>
        <taxon>Bacillati</taxon>
        <taxon>Bacillota</taxon>
        <taxon>Bacilli</taxon>
        <taxon>Bacillales</taxon>
        <taxon>Bacillaceae</taxon>
        <taxon>Mesobacillus</taxon>
    </lineage>
</organism>
<evidence type="ECO:0000259" key="3">
    <source>
        <dbReference type="Pfam" id="PF13192"/>
    </source>
</evidence>